<dbReference type="SUPFAM" id="SSF54928">
    <property type="entry name" value="RNA-binding domain, RBD"/>
    <property type="match status" value="1"/>
</dbReference>
<name>A0A5N6PRJ2_9ASTR</name>
<evidence type="ECO:0000256" key="1">
    <source>
        <dbReference type="SAM" id="MobiDB-lite"/>
    </source>
</evidence>
<feature type="region of interest" description="Disordered" evidence="1">
    <location>
        <begin position="601"/>
        <end position="672"/>
    </location>
</feature>
<evidence type="ECO:0000313" key="3">
    <source>
        <dbReference type="EMBL" id="KAD6796291.1"/>
    </source>
</evidence>
<proteinExistence type="predicted"/>
<dbReference type="AlphaFoldDB" id="A0A5N6PRJ2"/>
<protein>
    <recommendedName>
        <fullName evidence="2">SAP domain-containing protein</fullName>
    </recommendedName>
</protein>
<evidence type="ECO:0000259" key="2">
    <source>
        <dbReference type="PROSITE" id="PS50800"/>
    </source>
</evidence>
<dbReference type="PANTHER" id="PTHR47031">
    <property type="entry name" value="SAP DNA-BINDING DOMAIN-CONTAINING PROTEIN"/>
    <property type="match status" value="1"/>
</dbReference>
<feature type="region of interest" description="Disordered" evidence="1">
    <location>
        <begin position="520"/>
        <end position="550"/>
    </location>
</feature>
<dbReference type="InterPro" id="IPR035979">
    <property type="entry name" value="RBD_domain_sf"/>
</dbReference>
<sequence length="986" mass="110742">MKSLEIQKNDNIEVETITELDDLFAANEITLENDYNNDDDIQVLDSMTFSPLDSSNEKKYKSKKRKLEHDDEAVNSMLITSIDKVANAIAEGNKILERVYHQEYTGEEIFKELELMGLESYEVPRALNFLATNQGKARTLFSCPLQICMGVLKCHESHDFVFGKVSLPTNVVGENSDCKKMSSPYVVLENRPLDQWKVTELKEELKKRKLMTKGLKDDLVKRLDEAIRAELEEANQTHYNGVKDIGQLDDATLEPIVSEKITSIMGDTSDKNESSEKDNLTKKLDINESLENITMTEKLDINESLGKDKMAENLDINESLENDSMTENLDINERLEKDNMVQNLDDENKDRVHGLQSSDTKLCTEEDHGTISTRTEDFQVAEEVSVETCVTVSEVMASEDMGQQELQKVEINKTDVHTGDGELKPELMRPSDTGSQVVEVSQVKSDSISIDTMSVTEKIELKNNVIADDDVKLELDVKPEMSFNQVICDDGKPEYVVVDDMVTTEEKDVSIAESINIFKRNDNGDVGSPEKLNLDRSSGDDSMEEDALESKQIDSIPEITKAPVVKDSEPVDIMGEEDTPASKITEFTIDNNDSAVGSMKRKLHDEEAVTNNEVAKRQRRWNSQQQTTNSSVPTTPKDAFPASSRPRILKSDSSVSHEELKERVVPPSSKPPTTSLKIDRFLRPFTLKAVQQLLGKTGTVISFWMDHIKTHCYVTYSSVEEAVETRNAVYNLQWPTNGGRLLIAEFVDPSEVKTRTEPPLPPPVPPVTITTASLPPPATTKPPQQLQLPPPPPLPLPPPPPLSYPPSSKQAVALPPPPPLPEKLEPPVVTLDDLFRKTRATPRIYYLPLSAEQVAEKLKRTAKQSAGVAFRKEVLEQRRKSSFCDRFRSFTGLIICLRPERLNSIRTHTPFHFLLSDIEWCFQDTVEVTFVRLMDLGGLLLLSSKGNVSQFLVIYEPLCLHHLGVAMIKFLKPSKMVKTKQVGLLY</sequence>
<keyword evidence="4" id="KW-1185">Reference proteome</keyword>
<dbReference type="InterPro" id="IPR032552">
    <property type="entry name" value="RSB_motif"/>
</dbReference>
<dbReference type="EMBL" id="SZYD01000003">
    <property type="protein sequence ID" value="KAD6796291.1"/>
    <property type="molecule type" value="Genomic_DNA"/>
</dbReference>
<accession>A0A5N6PRJ2</accession>
<dbReference type="Proteomes" id="UP000326396">
    <property type="component" value="Linkage Group LG11"/>
</dbReference>
<dbReference type="CDD" id="cd12432">
    <property type="entry name" value="RRM_ACINU"/>
    <property type="match status" value="1"/>
</dbReference>
<dbReference type="Pfam" id="PF02037">
    <property type="entry name" value="SAP"/>
    <property type="match status" value="1"/>
</dbReference>
<dbReference type="SUPFAM" id="SSF68906">
    <property type="entry name" value="SAP domain"/>
    <property type="match status" value="1"/>
</dbReference>
<feature type="domain" description="SAP" evidence="2">
    <location>
        <begin position="193"/>
        <end position="227"/>
    </location>
</feature>
<comment type="caution">
    <text evidence="3">The sequence shown here is derived from an EMBL/GenBank/DDBJ whole genome shotgun (WGS) entry which is preliminary data.</text>
</comment>
<evidence type="ECO:0000313" key="4">
    <source>
        <dbReference type="Proteomes" id="UP000326396"/>
    </source>
</evidence>
<dbReference type="Gene3D" id="1.10.720.30">
    <property type="entry name" value="SAP domain"/>
    <property type="match status" value="1"/>
</dbReference>
<reference evidence="3 4" key="1">
    <citation type="submission" date="2019-05" db="EMBL/GenBank/DDBJ databases">
        <title>Mikania micrantha, genome provides insights into the molecular mechanism of rapid growth.</title>
        <authorList>
            <person name="Liu B."/>
        </authorList>
    </citation>
    <scope>NUCLEOTIDE SEQUENCE [LARGE SCALE GENOMIC DNA]</scope>
    <source>
        <strain evidence="3">NLD-2019</strain>
        <tissue evidence="3">Leaf</tissue>
    </source>
</reference>
<dbReference type="OrthoDB" id="5348404at2759"/>
<dbReference type="InterPro" id="IPR034257">
    <property type="entry name" value="Acinus_RRM"/>
</dbReference>
<feature type="compositionally biased region" description="Polar residues" evidence="1">
    <location>
        <begin position="621"/>
        <end position="634"/>
    </location>
</feature>
<dbReference type="PANTHER" id="PTHR47031:SF3">
    <property type="entry name" value="SAP DOMAIN-CONTAINING PROTEIN"/>
    <property type="match status" value="1"/>
</dbReference>
<dbReference type="InterPro" id="IPR036361">
    <property type="entry name" value="SAP_dom_sf"/>
</dbReference>
<dbReference type="InterPro" id="IPR003034">
    <property type="entry name" value="SAP_dom"/>
</dbReference>
<gene>
    <name evidence="3" type="ORF">E3N88_07187</name>
</gene>
<dbReference type="GO" id="GO:0003676">
    <property type="term" value="F:nucleic acid binding"/>
    <property type="evidence" value="ECO:0007669"/>
    <property type="project" value="InterPro"/>
</dbReference>
<feature type="region of interest" description="Disordered" evidence="1">
    <location>
        <begin position="753"/>
        <end position="825"/>
    </location>
</feature>
<feature type="compositionally biased region" description="Basic and acidic residues" evidence="1">
    <location>
        <begin position="655"/>
        <end position="664"/>
    </location>
</feature>
<dbReference type="PROSITE" id="PS50800">
    <property type="entry name" value="SAP"/>
    <property type="match status" value="1"/>
</dbReference>
<feature type="compositionally biased region" description="Pro residues" evidence="1">
    <location>
        <begin position="788"/>
        <end position="804"/>
    </location>
</feature>
<dbReference type="SMART" id="SM00513">
    <property type="entry name" value="SAP"/>
    <property type="match status" value="1"/>
</dbReference>
<dbReference type="Pfam" id="PF16294">
    <property type="entry name" value="RSB_motif"/>
    <property type="match status" value="1"/>
</dbReference>
<organism evidence="3 4">
    <name type="scientific">Mikania micrantha</name>
    <name type="common">bitter vine</name>
    <dbReference type="NCBI Taxonomy" id="192012"/>
    <lineage>
        <taxon>Eukaryota</taxon>
        <taxon>Viridiplantae</taxon>
        <taxon>Streptophyta</taxon>
        <taxon>Embryophyta</taxon>
        <taxon>Tracheophyta</taxon>
        <taxon>Spermatophyta</taxon>
        <taxon>Magnoliopsida</taxon>
        <taxon>eudicotyledons</taxon>
        <taxon>Gunneridae</taxon>
        <taxon>Pentapetalae</taxon>
        <taxon>asterids</taxon>
        <taxon>campanulids</taxon>
        <taxon>Asterales</taxon>
        <taxon>Asteraceae</taxon>
        <taxon>Asteroideae</taxon>
        <taxon>Heliantheae alliance</taxon>
        <taxon>Eupatorieae</taxon>
        <taxon>Mikania</taxon>
    </lineage>
</organism>